<feature type="compositionally biased region" description="Acidic residues" evidence="1">
    <location>
        <begin position="275"/>
        <end position="286"/>
    </location>
</feature>
<dbReference type="EMBL" id="JAHRWL010000001">
    <property type="protein sequence ID" value="MBV2358593.1"/>
    <property type="molecule type" value="Genomic_DNA"/>
</dbReference>
<feature type="compositionally biased region" description="Basic and acidic residues" evidence="1">
    <location>
        <begin position="61"/>
        <end position="77"/>
    </location>
</feature>
<gene>
    <name evidence="2" type="ORF">KUH32_02305</name>
</gene>
<evidence type="ECO:0000313" key="2">
    <source>
        <dbReference type="EMBL" id="MBV2358593.1"/>
    </source>
</evidence>
<dbReference type="Proteomes" id="UP001166293">
    <property type="component" value="Unassembled WGS sequence"/>
</dbReference>
<evidence type="ECO:0000256" key="1">
    <source>
        <dbReference type="SAM" id="MobiDB-lite"/>
    </source>
</evidence>
<organism evidence="2 3">
    <name type="scientific">Thalassococcus arenae</name>
    <dbReference type="NCBI Taxonomy" id="2851652"/>
    <lineage>
        <taxon>Bacteria</taxon>
        <taxon>Pseudomonadati</taxon>
        <taxon>Pseudomonadota</taxon>
        <taxon>Alphaproteobacteria</taxon>
        <taxon>Rhodobacterales</taxon>
        <taxon>Roseobacteraceae</taxon>
        <taxon>Thalassococcus</taxon>
    </lineage>
</organism>
<feature type="compositionally biased region" description="Basic and acidic residues" evidence="1">
    <location>
        <begin position="236"/>
        <end position="246"/>
    </location>
</feature>
<feature type="compositionally biased region" description="Acidic residues" evidence="1">
    <location>
        <begin position="111"/>
        <end position="131"/>
    </location>
</feature>
<feature type="compositionally biased region" description="Acidic residues" evidence="1">
    <location>
        <begin position="163"/>
        <end position="173"/>
    </location>
</feature>
<dbReference type="RefSeq" id="WP_217776457.1">
    <property type="nucleotide sequence ID" value="NZ_JAHRWL010000001.1"/>
</dbReference>
<evidence type="ECO:0008006" key="4">
    <source>
        <dbReference type="Google" id="ProtNLM"/>
    </source>
</evidence>
<protein>
    <recommendedName>
        <fullName evidence="4">Glycerol-3-phosphate dehydrogenase</fullName>
    </recommendedName>
</protein>
<accession>A0ABS6N3J3</accession>
<comment type="caution">
    <text evidence="2">The sequence shown here is derived from an EMBL/GenBank/DDBJ whole genome shotgun (WGS) entry which is preliminary data.</text>
</comment>
<evidence type="ECO:0000313" key="3">
    <source>
        <dbReference type="Proteomes" id="UP001166293"/>
    </source>
</evidence>
<feature type="compositionally biased region" description="Acidic residues" evidence="1">
    <location>
        <begin position="203"/>
        <end position="214"/>
    </location>
</feature>
<proteinExistence type="predicted"/>
<sequence>MTDSVTNVEIEDVLSSIRRLVSQDTRTQARTQAHQAADKLVLTPALRVAEAPDAGAPDATVDERDTAVDEHAHRDETGAQFGDRVPEDIASGPTQSRGDETPLSQGRDAAADDDWDDGYEFAFAEESEASDLDALTALVNQEVFRALEQGIAEQNAASQDEAMPSDEDEDQPEIADGASADAADEAATRDAENELADLLAGDDAVEADGDEEPAGDAPETAARKSAGDESLATKIARLEEMVGRTADDEEYEDARPEEGGNAAFRHRPVRTVGWDDSEPQAEEPSEDVAQADAGRESGPQIVAETVEAVEPVETVEPDEDQTWGEAALLRDDVPVIDEDMLRDMVAEIVRQELQGALGERITRNVRKLVRREIHRVLMSQDFG</sequence>
<feature type="region of interest" description="Disordered" evidence="1">
    <location>
        <begin position="49"/>
        <end position="131"/>
    </location>
</feature>
<reference evidence="2" key="1">
    <citation type="submission" date="2021-06" db="EMBL/GenBank/DDBJ databases">
        <title>Thalassococcus sp. CAU 1522 isolated from sea sand, Republic of Korea.</title>
        <authorList>
            <person name="Kim W."/>
        </authorList>
    </citation>
    <scope>NUCLEOTIDE SEQUENCE</scope>
    <source>
        <strain evidence="2">CAU 1522</strain>
    </source>
</reference>
<keyword evidence="3" id="KW-1185">Reference proteome</keyword>
<name>A0ABS6N3J3_9RHOB</name>
<feature type="region of interest" description="Disordered" evidence="1">
    <location>
        <begin position="150"/>
        <end position="296"/>
    </location>
</feature>